<dbReference type="Proteomes" id="UP000007382">
    <property type="component" value="Chromosome"/>
</dbReference>
<dbReference type="InterPro" id="IPR000297">
    <property type="entry name" value="PPIase_PpiC"/>
</dbReference>
<accession>I0IRX0</accession>
<dbReference type="SUPFAM" id="SSF54534">
    <property type="entry name" value="FKBP-like"/>
    <property type="match status" value="1"/>
</dbReference>
<name>I0IRX0_LEPFC</name>
<keyword evidence="4 6" id="KW-0697">Rotamase</keyword>
<sequence length="293" mass="33379">MITRIRLSGILAGFLILTSCHFKGPTDEIVGSIGKEIVTVSDLQHEAAFIGISDLTKGDPALWSESVRKTVLGETIRDQLFLDFIRDRRISLPPDDLEQLPEDKTMRELEKKRLLIREAIKRIAPRQIISDQEIRLYYHNHINSFSFPEQALVRHIVTSDRNEGIAIQKALDAGASFSALAKAKSLGMEASAGGLMAPYGKGEMPQPFDKVFDLSPGEVTDLLPSTYGYHLFKLVRLIPENVKPLSQVREKIRAILIARNRRRLLQFWLSEQELQKPWKPTRHYRKIFPVDLE</sequence>
<keyword evidence="3" id="KW-0732">Signal</keyword>
<gene>
    <name evidence="8" type="ordered locus">LFE_2347</name>
</gene>
<evidence type="ECO:0000256" key="3">
    <source>
        <dbReference type="ARBA" id="ARBA00022729"/>
    </source>
</evidence>
<dbReference type="PROSITE" id="PS51257">
    <property type="entry name" value="PROKAR_LIPOPROTEIN"/>
    <property type="match status" value="1"/>
</dbReference>
<feature type="domain" description="PpiC" evidence="7">
    <location>
        <begin position="148"/>
        <end position="236"/>
    </location>
</feature>
<dbReference type="RefSeq" id="WP_014450502.1">
    <property type="nucleotide sequence ID" value="NC_017094.1"/>
</dbReference>
<dbReference type="KEGG" id="lfc:LFE_2347"/>
<dbReference type="EMBL" id="AP012342">
    <property type="protein sequence ID" value="BAM08019.1"/>
    <property type="molecule type" value="Genomic_DNA"/>
</dbReference>
<dbReference type="InterPro" id="IPR046357">
    <property type="entry name" value="PPIase_dom_sf"/>
</dbReference>
<reference evidence="8 9" key="1">
    <citation type="journal article" date="2012" name="J. Bacteriol.">
        <title>Complete Genome Sequence of Leptospirillum ferrooxidans Strain C2-3, Isolated from a Fresh Volcanic Ash Deposit on the Island of Miyake, Japan.</title>
        <authorList>
            <person name="Fujimura R."/>
            <person name="Sato Y."/>
            <person name="Nishizawa T."/>
            <person name="Oshima K."/>
            <person name="Kim S.-W."/>
            <person name="Hattori M."/>
            <person name="Kamijo T."/>
            <person name="Ohta H."/>
        </authorList>
    </citation>
    <scope>NUCLEOTIDE SEQUENCE [LARGE SCALE GENOMIC DNA]</scope>
    <source>
        <strain evidence="8 9">C2-3</strain>
    </source>
</reference>
<evidence type="ECO:0000256" key="4">
    <source>
        <dbReference type="ARBA" id="ARBA00023110"/>
    </source>
</evidence>
<evidence type="ECO:0000259" key="7">
    <source>
        <dbReference type="PROSITE" id="PS50198"/>
    </source>
</evidence>
<dbReference type="Gene3D" id="3.10.50.40">
    <property type="match status" value="1"/>
</dbReference>
<organism evidence="8 9">
    <name type="scientific">Leptospirillum ferrooxidans (strain C2-3)</name>
    <dbReference type="NCBI Taxonomy" id="1162668"/>
    <lineage>
        <taxon>Bacteria</taxon>
        <taxon>Pseudomonadati</taxon>
        <taxon>Nitrospirota</taxon>
        <taxon>Nitrospiria</taxon>
        <taxon>Nitrospirales</taxon>
        <taxon>Nitrospiraceae</taxon>
        <taxon>Leptospirillum</taxon>
    </lineage>
</organism>
<protein>
    <recommendedName>
        <fullName evidence="2">peptidylprolyl isomerase</fullName>
        <ecNumber evidence="2">5.2.1.8</ecNumber>
    </recommendedName>
</protein>
<dbReference type="InterPro" id="IPR027304">
    <property type="entry name" value="Trigger_fact/SurA_dom_sf"/>
</dbReference>
<dbReference type="EC" id="5.2.1.8" evidence="2"/>
<keyword evidence="9" id="KW-1185">Reference proteome</keyword>
<evidence type="ECO:0000256" key="5">
    <source>
        <dbReference type="ARBA" id="ARBA00023235"/>
    </source>
</evidence>
<dbReference type="AlphaFoldDB" id="I0IRX0"/>
<dbReference type="OrthoDB" id="530022at2"/>
<keyword evidence="5 6" id="KW-0413">Isomerase</keyword>
<dbReference type="GO" id="GO:0003755">
    <property type="term" value="F:peptidyl-prolyl cis-trans isomerase activity"/>
    <property type="evidence" value="ECO:0007669"/>
    <property type="project" value="UniProtKB-KW"/>
</dbReference>
<dbReference type="HOGENOM" id="CLU_949281_0_0_0"/>
<dbReference type="Pfam" id="PF13145">
    <property type="entry name" value="Rotamase_2"/>
    <property type="match status" value="1"/>
</dbReference>
<evidence type="ECO:0000256" key="6">
    <source>
        <dbReference type="PROSITE-ProRule" id="PRU00278"/>
    </source>
</evidence>
<proteinExistence type="predicted"/>
<dbReference type="PANTHER" id="PTHR47245">
    <property type="entry name" value="PEPTIDYLPROLYL ISOMERASE"/>
    <property type="match status" value="1"/>
</dbReference>
<evidence type="ECO:0000256" key="2">
    <source>
        <dbReference type="ARBA" id="ARBA00013194"/>
    </source>
</evidence>
<evidence type="ECO:0000313" key="8">
    <source>
        <dbReference type="EMBL" id="BAM08019.1"/>
    </source>
</evidence>
<dbReference type="STRING" id="1162668.LFE_2347"/>
<dbReference type="PATRIC" id="fig|1162668.3.peg.2789"/>
<dbReference type="PROSITE" id="PS50198">
    <property type="entry name" value="PPIC_PPIASE_2"/>
    <property type="match status" value="1"/>
</dbReference>
<comment type="catalytic activity">
    <reaction evidence="1">
        <text>[protein]-peptidylproline (omega=180) = [protein]-peptidylproline (omega=0)</text>
        <dbReference type="Rhea" id="RHEA:16237"/>
        <dbReference type="Rhea" id="RHEA-COMP:10747"/>
        <dbReference type="Rhea" id="RHEA-COMP:10748"/>
        <dbReference type="ChEBI" id="CHEBI:83833"/>
        <dbReference type="ChEBI" id="CHEBI:83834"/>
        <dbReference type="EC" id="5.2.1.8"/>
    </reaction>
</comment>
<dbReference type="PANTHER" id="PTHR47245:SF1">
    <property type="entry name" value="FOLDASE PROTEIN PRSA"/>
    <property type="match status" value="1"/>
</dbReference>
<evidence type="ECO:0000313" key="9">
    <source>
        <dbReference type="Proteomes" id="UP000007382"/>
    </source>
</evidence>
<dbReference type="SUPFAM" id="SSF109998">
    <property type="entry name" value="Triger factor/SurA peptide-binding domain-like"/>
    <property type="match status" value="1"/>
</dbReference>
<dbReference type="eggNOG" id="COG0760">
    <property type="taxonomic scope" value="Bacteria"/>
</dbReference>
<evidence type="ECO:0000256" key="1">
    <source>
        <dbReference type="ARBA" id="ARBA00000971"/>
    </source>
</evidence>
<dbReference type="InterPro" id="IPR050245">
    <property type="entry name" value="PrsA_foldase"/>
</dbReference>
<reference evidence="9" key="2">
    <citation type="submission" date="2012-03" db="EMBL/GenBank/DDBJ databases">
        <title>The complete genome sequence of the pioneer microbe on fresh volcanic deposit, Leptospirillum ferrooxidans strain C2-3.</title>
        <authorList>
            <person name="Fujimura R."/>
            <person name="Sato Y."/>
            <person name="Nishizawa T."/>
            <person name="Nanba K."/>
            <person name="Oshima K."/>
            <person name="Hattori M."/>
            <person name="Kamijo T."/>
            <person name="Ohta H."/>
        </authorList>
    </citation>
    <scope>NUCLEOTIDE SEQUENCE [LARGE SCALE GENOMIC DNA]</scope>
    <source>
        <strain evidence="9">C2-3</strain>
    </source>
</reference>